<organism evidence="4 5">
    <name type="scientific">Metabacillus endolithicus</name>
    <dbReference type="NCBI Taxonomy" id="1535204"/>
    <lineage>
        <taxon>Bacteria</taxon>
        <taxon>Bacillati</taxon>
        <taxon>Bacillota</taxon>
        <taxon>Bacilli</taxon>
        <taxon>Bacillales</taxon>
        <taxon>Bacillaceae</taxon>
        <taxon>Metabacillus</taxon>
    </lineage>
</organism>
<name>A0ABW5BZ65_9BACI</name>
<evidence type="ECO:0000259" key="3">
    <source>
        <dbReference type="Pfam" id="PF18058"/>
    </source>
</evidence>
<dbReference type="SUPFAM" id="SSF50998">
    <property type="entry name" value="Quinoprotein alcohol dehydrogenase-like"/>
    <property type="match status" value="1"/>
</dbReference>
<feature type="coiled-coil region" evidence="1">
    <location>
        <begin position="115"/>
        <end position="145"/>
    </location>
</feature>
<keyword evidence="2" id="KW-0732">Signal</keyword>
<keyword evidence="5" id="KW-1185">Reference proteome</keyword>
<evidence type="ECO:0000313" key="5">
    <source>
        <dbReference type="Proteomes" id="UP001597318"/>
    </source>
</evidence>
<evidence type="ECO:0000256" key="2">
    <source>
        <dbReference type="SAM" id="SignalP"/>
    </source>
</evidence>
<evidence type="ECO:0000313" key="4">
    <source>
        <dbReference type="EMBL" id="MFD2214865.1"/>
    </source>
</evidence>
<accession>A0ABW5BZ65</accession>
<dbReference type="Gene3D" id="1.20.58.780">
    <property type="match status" value="1"/>
</dbReference>
<dbReference type="RefSeq" id="WP_247346368.1">
    <property type="nucleotide sequence ID" value="NZ_CP095550.1"/>
</dbReference>
<dbReference type="InterPro" id="IPR011047">
    <property type="entry name" value="Quinoprotein_ADH-like_sf"/>
</dbReference>
<feature type="chain" id="PRO_5045655023" description="SbsC C-terminal domain-containing protein" evidence="2">
    <location>
        <begin position="24"/>
        <end position="578"/>
    </location>
</feature>
<comment type="caution">
    <text evidence="4">The sequence shown here is derived from an EMBL/GenBank/DDBJ whole genome shotgun (WGS) entry which is preliminary data.</text>
</comment>
<dbReference type="EMBL" id="JBHUIK010000003">
    <property type="protein sequence ID" value="MFD2214865.1"/>
    <property type="molecule type" value="Genomic_DNA"/>
</dbReference>
<sequence length="578" mass="65268">MKKALFLLTAIFTLIFSANITHAAAKDDAKALGQGLLKKLSSFEQTINAGDIEDIHNQYDAMSNEIKKTERAIGKVSGKSNRDQLNNSYVRPAKIARERVIYEVSQYRLLLIIEKQLNEGQLDKVQSNLEKLERLKKRAVEIKEAGGYKAVPATITNTLTEWESDIESELNTDNPADGWKASFTGEPLFEGNVQNDGDLLYGNYNIVNEVYHADIMSFDEDGTKKDSWTVKDQRVELGGTEEDPRIVTINYTKGTVTSYTTNGQKEWTYSLNSSMDQYEDFYMIGENGTVYLIVKNKINAVSSNGKLLYSIAKPTGEWDMKLGPNGSVYIMNINIDDWTASTLTKYSNTGNEEWTNSLAIDNPEINTINYYELLKVDNNVYVYMIYGGDDYASSIRTLYSFDQNGEKNWESNDIGYVYDLREYGTSTLILTASHFYTLGATGNIQRELEIIPESYGGSSDYIHSSFFSSNNQLYMNTGEYIASITPNGQFSWQSNIPYTEWSALYPLNNKILFTPYDANKAYVYSNNGDKLGTYSLGYTGGYIRLSAENPNTNTIFLTQSEYIESLDQVKTTLHALKY</sequence>
<dbReference type="Pfam" id="PF18058">
    <property type="entry name" value="SbsC_C"/>
    <property type="match status" value="1"/>
</dbReference>
<dbReference type="InterPro" id="IPR041378">
    <property type="entry name" value="S-layer_SbsC_C"/>
</dbReference>
<proteinExistence type="predicted"/>
<feature type="domain" description="SbsC C-terminal" evidence="3">
    <location>
        <begin position="19"/>
        <end position="94"/>
    </location>
</feature>
<feature type="signal peptide" evidence="2">
    <location>
        <begin position="1"/>
        <end position="23"/>
    </location>
</feature>
<reference evidence="5" key="1">
    <citation type="journal article" date="2019" name="Int. J. Syst. Evol. Microbiol.">
        <title>The Global Catalogue of Microorganisms (GCM) 10K type strain sequencing project: providing services to taxonomists for standard genome sequencing and annotation.</title>
        <authorList>
            <consortium name="The Broad Institute Genomics Platform"/>
            <consortium name="The Broad Institute Genome Sequencing Center for Infectious Disease"/>
            <person name="Wu L."/>
            <person name="Ma J."/>
        </authorList>
    </citation>
    <scope>NUCLEOTIDE SEQUENCE [LARGE SCALE GENOMIC DNA]</scope>
    <source>
        <strain evidence="5">CGMCC 1.15474</strain>
    </source>
</reference>
<protein>
    <recommendedName>
        <fullName evidence="3">SbsC C-terminal domain-containing protein</fullName>
    </recommendedName>
</protein>
<evidence type="ECO:0000256" key="1">
    <source>
        <dbReference type="SAM" id="Coils"/>
    </source>
</evidence>
<dbReference type="Proteomes" id="UP001597318">
    <property type="component" value="Unassembled WGS sequence"/>
</dbReference>
<gene>
    <name evidence="4" type="ORF">ACFSKK_14335</name>
</gene>
<keyword evidence="1" id="KW-0175">Coiled coil</keyword>